<sequence length="730" mass="82277">MNKALVQQALEFAGIEASYTDAYGQLLHVTEANLLALLAAQGFDVSDEASLSQSLQQQQQALWQQLLVPVSVQQQDQPLHLELRVPLALANEVLKLNLITEAGKQHRFSLTPVDGELLQVYQHDEQEYHLYQHAITVHLEPGYHRLRVTSPAALKCEQSLIVTPVRCFQPAAFADNKQWGVSVQLYGLRSERNWGIGDFGDLQQLLQLLAGQGADFVGLNPIHALYPAMPEHASPYSPSSRRWLNCIYLDVTAMPGYTESAECQQRVNAPAFKEQLAEQRNRDWVDYSAVMQLKLPVMHDLYQWFVEHAKADEQAAFADFKQAGGDSLYQQSLYDALHGHLYAQSSQHWGWPSWPQEYKDPASAAVKAFAKEQASALDFYAYLQFCADRQLAAAQHAAKEAGMLLGIYRDLAVGVSEASMDIWANPDLYCRDASIGAPPDPLGPQGQNWGLPPMSPLPLFQQGYQPFIDLLRSNMQHAGALRIDHVMALLRLWWVPKVAEDARGGAYLYYPIMDLLGILALESQRNQVLVIGEDLGTVPDGIRDLLQQHGVYSYRVFFFEQAEDGGFISPAHYPQQAMATLCTHDLPTLIGFWHCDDLKLGEQLGLYPDSAQLQQLFEQRHRNKQRILDSLHGHGVLPQDYPSQVDQVGMEPVLARALQLHLAKGQSQLLCLQLEDWMQMTQPVNVPGTSDEYPNWRRKLSQTLEQLAEQPDQLALMQQLSQARRDWLYQ</sequence>
<dbReference type="Pfam" id="PF02446">
    <property type="entry name" value="Glyco_hydro_77"/>
    <property type="match status" value="1"/>
</dbReference>
<evidence type="ECO:0000256" key="4">
    <source>
        <dbReference type="ARBA" id="ARBA00020295"/>
    </source>
</evidence>
<dbReference type="PANTHER" id="PTHR32438">
    <property type="entry name" value="4-ALPHA-GLUCANOTRANSFERASE DPE1, CHLOROPLASTIC/AMYLOPLASTIC"/>
    <property type="match status" value="1"/>
</dbReference>
<evidence type="ECO:0000256" key="8">
    <source>
        <dbReference type="ARBA" id="ARBA00031423"/>
    </source>
</evidence>
<proteinExistence type="inferred from homology"/>
<dbReference type="GO" id="GO:0005975">
    <property type="term" value="P:carbohydrate metabolic process"/>
    <property type="evidence" value="ECO:0007669"/>
    <property type="project" value="InterPro"/>
</dbReference>
<dbReference type="EMBL" id="FNRM01000014">
    <property type="protein sequence ID" value="SEB02456.1"/>
    <property type="molecule type" value="Genomic_DNA"/>
</dbReference>
<evidence type="ECO:0000256" key="9">
    <source>
        <dbReference type="ARBA" id="ARBA00031501"/>
    </source>
</evidence>
<evidence type="ECO:0000256" key="7">
    <source>
        <dbReference type="ARBA" id="ARBA00023277"/>
    </source>
</evidence>
<dbReference type="PANTHER" id="PTHR32438:SF5">
    <property type="entry name" value="4-ALPHA-GLUCANOTRANSFERASE DPE1, CHLOROPLASTIC_AMYLOPLASTIC"/>
    <property type="match status" value="1"/>
</dbReference>
<evidence type="ECO:0000256" key="5">
    <source>
        <dbReference type="ARBA" id="ARBA00022676"/>
    </source>
</evidence>
<protein>
    <recommendedName>
        <fullName evidence="4 10">4-alpha-glucanotransferase</fullName>
        <ecNumber evidence="3 10">2.4.1.25</ecNumber>
    </recommendedName>
    <alternativeName>
        <fullName evidence="8 10">Amylomaltase</fullName>
    </alternativeName>
    <alternativeName>
        <fullName evidence="9 10">Disproportionating enzyme</fullName>
    </alternativeName>
</protein>
<dbReference type="InterPro" id="IPR048458">
    <property type="entry name" value="MalQ_N"/>
</dbReference>
<gene>
    <name evidence="12" type="ORF">SAMN04488051_11453</name>
</gene>
<keyword evidence="5 10" id="KW-0328">Glycosyltransferase</keyword>
<keyword evidence="13" id="KW-1185">Reference proteome</keyword>
<dbReference type="OrthoDB" id="9763489at2"/>
<dbReference type="SUPFAM" id="SSF51445">
    <property type="entry name" value="(Trans)glycosidases"/>
    <property type="match status" value="1"/>
</dbReference>
<dbReference type="GO" id="GO:0004134">
    <property type="term" value="F:4-alpha-glucanotransferase activity"/>
    <property type="evidence" value="ECO:0007669"/>
    <property type="project" value="UniProtKB-EC"/>
</dbReference>
<feature type="domain" description="MalQ N-terminal beta-sandwich" evidence="11">
    <location>
        <begin position="68"/>
        <end position="164"/>
    </location>
</feature>
<comment type="catalytic activity">
    <reaction evidence="1 10">
        <text>Transfers a segment of a (1-&gt;4)-alpha-D-glucan to a new position in an acceptor, which may be glucose or a (1-&gt;4)-alpha-D-glucan.</text>
        <dbReference type="EC" id="2.4.1.25"/>
    </reaction>
</comment>
<keyword evidence="7 10" id="KW-0119">Carbohydrate metabolism</keyword>
<dbReference type="InterPro" id="IPR017853">
    <property type="entry name" value="GH"/>
</dbReference>
<dbReference type="InterPro" id="IPR003385">
    <property type="entry name" value="Glyco_hydro_77"/>
</dbReference>
<organism evidence="12 13">
    <name type="scientific">Alkalimonas amylolytica</name>
    <dbReference type="NCBI Taxonomy" id="152573"/>
    <lineage>
        <taxon>Bacteria</taxon>
        <taxon>Pseudomonadati</taxon>
        <taxon>Pseudomonadota</taxon>
        <taxon>Gammaproteobacteria</taxon>
        <taxon>Alkalimonas</taxon>
    </lineage>
</organism>
<dbReference type="RefSeq" id="WP_091345355.1">
    <property type="nucleotide sequence ID" value="NZ_FNRM01000014.1"/>
</dbReference>
<dbReference type="EC" id="2.4.1.25" evidence="3 10"/>
<evidence type="ECO:0000256" key="2">
    <source>
        <dbReference type="ARBA" id="ARBA00005684"/>
    </source>
</evidence>
<evidence type="ECO:0000259" key="11">
    <source>
        <dbReference type="Pfam" id="PF21226"/>
    </source>
</evidence>
<dbReference type="NCBIfam" id="NF008274">
    <property type="entry name" value="PRK11052.1"/>
    <property type="match status" value="1"/>
</dbReference>
<name>A0A1H4FYM4_ALKAM</name>
<comment type="similarity">
    <text evidence="2 10">Belongs to the disproportionating enzyme family.</text>
</comment>
<dbReference type="Proteomes" id="UP000198773">
    <property type="component" value="Unassembled WGS sequence"/>
</dbReference>
<dbReference type="STRING" id="152573.SAMN04488051_11453"/>
<evidence type="ECO:0000256" key="3">
    <source>
        <dbReference type="ARBA" id="ARBA00012560"/>
    </source>
</evidence>
<evidence type="ECO:0000313" key="13">
    <source>
        <dbReference type="Proteomes" id="UP000198773"/>
    </source>
</evidence>
<evidence type="ECO:0000313" key="12">
    <source>
        <dbReference type="EMBL" id="SEB02456.1"/>
    </source>
</evidence>
<accession>A0A1H4FYM4</accession>
<dbReference type="Pfam" id="PF21226">
    <property type="entry name" value="MalQ_N"/>
    <property type="match status" value="1"/>
</dbReference>
<evidence type="ECO:0000256" key="10">
    <source>
        <dbReference type="RuleBase" id="RU361207"/>
    </source>
</evidence>
<evidence type="ECO:0000256" key="1">
    <source>
        <dbReference type="ARBA" id="ARBA00000439"/>
    </source>
</evidence>
<dbReference type="AlphaFoldDB" id="A0A1H4FYM4"/>
<reference evidence="12 13" key="1">
    <citation type="submission" date="2016-10" db="EMBL/GenBank/DDBJ databases">
        <authorList>
            <person name="de Groot N.N."/>
        </authorList>
    </citation>
    <scope>NUCLEOTIDE SEQUENCE [LARGE SCALE GENOMIC DNA]</scope>
    <source>
        <strain evidence="12 13">CGMCC 1.3430</strain>
    </source>
</reference>
<dbReference type="NCBIfam" id="TIGR00217">
    <property type="entry name" value="malQ"/>
    <property type="match status" value="1"/>
</dbReference>
<dbReference type="Gene3D" id="3.20.20.80">
    <property type="entry name" value="Glycosidases"/>
    <property type="match status" value="1"/>
</dbReference>
<evidence type="ECO:0000256" key="6">
    <source>
        <dbReference type="ARBA" id="ARBA00022679"/>
    </source>
</evidence>
<keyword evidence="6 10" id="KW-0808">Transferase</keyword>